<dbReference type="InterPro" id="IPR024704">
    <property type="entry name" value="SMC"/>
</dbReference>
<evidence type="ECO:0000256" key="1">
    <source>
        <dbReference type="ARBA" id="ARBA00004123"/>
    </source>
</evidence>
<keyword evidence="7 11" id="KW-0175">Coiled coil</keyword>
<dbReference type="GO" id="GO:0051301">
    <property type="term" value="P:cell division"/>
    <property type="evidence" value="ECO:0007669"/>
    <property type="project" value="UniProtKB-KW"/>
</dbReference>
<comment type="subcellular location">
    <subcellularLocation>
        <location evidence="2">Chromosome</location>
    </subcellularLocation>
    <subcellularLocation>
        <location evidence="1 10">Nucleus</location>
    </subcellularLocation>
</comment>
<evidence type="ECO:0000256" key="10">
    <source>
        <dbReference type="PIRNR" id="PIRNR005719"/>
    </source>
</evidence>
<dbReference type="Pfam" id="PF06470">
    <property type="entry name" value="SMC_hinge"/>
    <property type="match status" value="1"/>
</dbReference>
<dbReference type="Gene3D" id="1.20.5.340">
    <property type="match status" value="1"/>
</dbReference>
<dbReference type="Pfam" id="PF02463">
    <property type="entry name" value="SMC_N"/>
    <property type="match status" value="1"/>
</dbReference>
<dbReference type="GO" id="GO:0016887">
    <property type="term" value="F:ATP hydrolysis activity"/>
    <property type="evidence" value="ECO:0007669"/>
    <property type="project" value="InterPro"/>
</dbReference>
<feature type="region of interest" description="Disordered" evidence="12">
    <location>
        <begin position="769"/>
        <end position="794"/>
    </location>
</feature>
<reference evidence="14 15" key="1">
    <citation type="submission" date="2017-05" db="EMBL/GenBank/DDBJ databases">
        <title>Draft genome sequence of Elsinoe australis.</title>
        <authorList>
            <person name="Cheng Q."/>
        </authorList>
    </citation>
    <scope>NUCLEOTIDE SEQUENCE [LARGE SCALE GENOMIC DNA]</scope>
    <source>
        <strain evidence="14 15">NL1</strain>
    </source>
</reference>
<evidence type="ECO:0000256" key="5">
    <source>
        <dbReference type="ARBA" id="ARBA00022618"/>
    </source>
</evidence>
<evidence type="ECO:0000256" key="12">
    <source>
        <dbReference type="SAM" id="MobiDB-lite"/>
    </source>
</evidence>
<dbReference type="GO" id="GO:0008278">
    <property type="term" value="C:cohesin complex"/>
    <property type="evidence" value="ECO:0007669"/>
    <property type="project" value="InterPro"/>
</dbReference>
<dbReference type="OrthoDB" id="5575062at2759"/>
<keyword evidence="6" id="KW-0498">Mitosis</keyword>
<dbReference type="PIRSF" id="PIRSF005719">
    <property type="entry name" value="SMC"/>
    <property type="match status" value="1"/>
</dbReference>
<dbReference type="InterPro" id="IPR003395">
    <property type="entry name" value="RecF/RecN/SMC_N"/>
</dbReference>
<evidence type="ECO:0000256" key="6">
    <source>
        <dbReference type="ARBA" id="ARBA00022776"/>
    </source>
</evidence>
<feature type="region of interest" description="Disordered" evidence="12">
    <location>
        <begin position="985"/>
        <end position="1018"/>
    </location>
</feature>
<feature type="region of interest" description="Disordered" evidence="12">
    <location>
        <begin position="730"/>
        <end position="750"/>
    </location>
</feature>
<evidence type="ECO:0000256" key="8">
    <source>
        <dbReference type="ARBA" id="ARBA00023242"/>
    </source>
</evidence>
<protein>
    <recommendedName>
        <fullName evidence="10">Structural maintenance of chromosomes protein</fullName>
    </recommendedName>
</protein>
<evidence type="ECO:0000256" key="11">
    <source>
        <dbReference type="SAM" id="Coils"/>
    </source>
</evidence>
<dbReference type="STRING" id="40998.A0A2P8ABQ3"/>
<comment type="caution">
    <text evidence="14">The sequence shown here is derived from an EMBL/GenBank/DDBJ whole genome shotgun (WGS) entry which is preliminary data.</text>
</comment>
<dbReference type="InterPro" id="IPR028468">
    <property type="entry name" value="Smc1_ABC"/>
</dbReference>
<evidence type="ECO:0000313" key="15">
    <source>
        <dbReference type="Proteomes" id="UP000243723"/>
    </source>
</evidence>
<sequence>MGKLIRLELYNFKSYKNHHVMHFGDSYFTSIIGPNGSGKSNSMDAISFVLGIKSSHLRSSHLRDLVYRGRVLEQNKINADGDATADGEQNGDANGHDQEDSEPEENGTQRSSGRNGDPTTAWVMAVYEDDQGNEQQWKRSITSSGSSEYRINNRQVTAVAYNAALEEESILIKARNFLVFQGDVEAIAAQSAKDLTRLIEQISGSLDYKKDYDDLKAELERTAEVHNTKLQQRRSINSEIKQYQEQKREADNFAKKQDERDEAVIAHVLWKLHHFQQTIEESTEEIQKYQDELKEFKRGIADHEGQLEGARREQTAAKRDVDSAEKQIKRKEKEIEETENSVLPINEKVLLSQQKIEKFQSRIAVIAKDRDNYTRTVDKLQKDLSSVQKAQSKWEQKWRTAQQQTGRELSEADLTQYGQLRAQVNRETAASQIEIDEITRQLKTDEETVKSLQEKVTSGQNQVSRLDDEINDLQSRQKDLNSSIRSIQRDVEAKKKAFNTMQSERLRTQQNRREIEEKLQDVLRKLADARDSKQESEKDARMRDMVAQLKRLFTGVRGQLWSLCKPKQKKYNVAVSTVLGRHHDAIVVDTEKTAKDCIDYLKAQRAGQATFIPLDTIMHQAPDANLKGMHPGMRLAVDTFEYDSAIERAVSYACGNSIVCDTLQIARHLCYERRVDAKAVTLDGTVISKGGNMTGGQGPDQRNARKFDDNEVDKLHQLKDKFMTDIAALPSAHSRQDEEDELQGELSGLESRRTFAEDELKHLNRNLESKKREVQNARSQLEETEPKLAEQSQGLETMRTRLTTATAAVSTVEDRVFADFCRRLRYPNIRAYEAQQGTMQQEASQKKLEFTTQISRLQGQLSFEQDRLTKTNERIARLEKEISDAEADIAALEGEKEDLDSTLETLHGQLNQLNETLEARKETLSQRAEEVSKARREVEKRSRSMQSTIKKVEALEEEISTANMARYNTLKTCLIEKIEIPLQRGSRPLSSLPHDAEEAEPDAMDIDEDPSQPRIPEANDYGIVVNFDSLDDDLKETPSDEYDSTERQLKESIYRLTAELEKMAPHARATERLENTENKLRDYESQYQTSLKDMNRAKSSFESVREKRDELFSKAYEHIAAQIDSVYKELTSTTSFPLGGMASLSLEEDTEPYLGGTKYHAMPPLKRFRDMEHLSGGEKTMAALALLFAIHTFSPSPFFVLDEVDAALDVANTSRLAEYVAKHARPGMQFVVISLKAGLFQNSETLVGVMRDQGINSSRALTLDLRKYQAA</sequence>
<dbReference type="SUPFAM" id="SSF52540">
    <property type="entry name" value="P-loop containing nucleoside triphosphate hydrolases"/>
    <property type="match status" value="1"/>
</dbReference>
<dbReference type="EMBL" id="NHZQ01000037">
    <property type="protein sequence ID" value="PSK57896.1"/>
    <property type="molecule type" value="Genomic_DNA"/>
</dbReference>
<keyword evidence="4" id="KW-0158">Chromosome</keyword>
<name>A0A2P8ABQ3_9PEZI</name>
<keyword evidence="15" id="KW-1185">Reference proteome</keyword>
<dbReference type="InterPro" id="IPR010935">
    <property type="entry name" value="SMC_hinge"/>
</dbReference>
<dbReference type="GO" id="GO:0007062">
    <property type="term" value="P:sister chromatid cohesion"/>
    <property type="evidence" value="ECO:0007669"/>
    <property type="project" value="InterPro"/>
</dbReference>
<keyword evidence="9" id="KW-0131">Cell cycle</keyword>
<feature type="compositionally biased region" description="Polar residues" evidence="12">
    <location>
        <begin position="106"/>
        <end position="118"/>
    </location>
</feature>
<feature type="domain" description="SMC hinge" evidence="13">
    <location>
        <begin position="554"/>
        <end position="670"/>
    </location>
</feature>
<feature type="compositionally biased region" description="Basic and acidic residues" evidence="12">
    <location>
        <begin position="769"/>
        <end position="788"/>
    </location>
</feature>
<dbReference type="Gene3D" id="3.30.70.1620">
    <property type="match status" value="1"/>
</dbReference>
<dbReference type="GO" id="GO:0005524">
    <property type="term" value="F:ATP binding"/>
    <property type="evidence" value="ECO:0007669"/>
    <property type="project" value="InterPro"/>
</dbReference>
<evidence type="ECO:0000256" key="3">
    <source>
        <dbReference type="ARBA" id="ARBA00005597"/>
    </source>
</evidence>
<dbReference type="SMART" id="SM00968">
    <property type="entry name" value="SMC_hinge"/>
    <property type="match status" value="1"/>
</dbReference>
<feature type="coiled-coil region" evidence="11">
    <location>
        <begin position="236"/>
        <end position="341"/>
    </location>
</feature>
<gene>
    <name evidence="14" type="ORF">B9Z65_9098</name>
</gene>
<dbReference type="InterPro" id="IPR036277">
    <property type="entry name" value="SMC_hinge_sf"/>
</dbReference>
<feature type="compositionally biased region" description="Acidic residues" evidence="12">
    <location>
        <begin position="997"/>
        <end position="1010"/>
    </location>
</feature>
<dbReference type="PANTHER" id="PTHR18937">
    <property type="entry name" value="STRUCTURAL MAINTENANCE OF CHROMOSOMES SMC FAMILY MEMBER"/>
    <property type="match status" value="1"/>
</dbReference>
<dbReference type="Gene3D" id="3.40.50.300">
    <property type="entry name" value="P-loop containing nucleotide triphosphate hydrolases"/>
    <property type="match status" value="2"/>
</dbReference>
<comment type="similarity">
    <text evidence="3">Belongs to the SMC family. SMC1 subfamily.</text>
</comment>
<keyword evidence="8 10" id="KW-0539">Nucleus</keyword>
<proteinExistence type="inferred from homology"/>
<dbReference type="Gene3D" id="1.20.1060.20">
    <property type="match status" value="1"/>
</dbReference>
<feature type="coiled-coil region" evidence="11">
    <location>
        <begin position="370"/>
        <end position="397"/>
    </location>
</feature>
<dbReference type="Proteomes" id="UP000243723">
    <property type="component" value="Unassembled WGS sequence"/>
</dbReference>
<dbReference type="PANTHER" id="PTHR18937:SF12">
    <property type="entry name" value="STRUCTURAL MAINTENANCE OF CHROMOSOMES PROTEIN"/>
    <property type="match status" value="1"/>
</dbReference>
<dbReference type="GO" id="GO:0003677">
    <property type="term" value="F:DNA binding"/>
    <property type="evidence" value="ECO:0007669"/>
    <property type="project" value="TreeGrafter"/>
</dbReference>
<evidence type="ECO:0000313" key="14">
    <source>
        <dbReference type="EMBL" id="PSK57896.1"/>
    </source>
</evidence>
<evidence type="ECO:0000256" key="4">
    <source>
        <dbReference type="ARBA" id="ARBA00022454"/>
    </source>
</evidence>
<dbReference type="AlphaFoldDB" id="A0A2P8ABQ3"/>
<dbReference type="InterPro" id="IPR027417">
    <property type="entry name" value="P-loop_NTPase"/>
</dbReference>
<dbReference type="SUPFAM" id="SSF75553">
    <property type="entry name" value="Smc hinge domain"/>
    <property type="match status" value="1"/>
</dbReference>
<keyword evidence="5" id="KW-0132">Cell division</keyword>
<organism evidence="14 15">
    <name type="scientific">Elsinoe australis</name>
    <dbReference type="NCBI Taxonomy" id="40998"/>
    <lineage>
        <taxon>Eukaryota</taxon>
        <taxon>Fungi</taxon>
        <taxon>Dikarya</taxon>
        <taxon>Ascomycota</taxon>
        <taxon>Pezizomycotina</taxon>
        <taxon>Dothideomycetes</taxon>
        <taxon>Dothideomycetidae</taxon>
        <taxon>Myriangiales</taxon>
        <taxon>Elsinoaceae</taxon>
        <taxon>Elsinoe</taxon>
    </lineage>
</organism>
<dbReference type="GO" id="GO:0005634">
    <property type="term" value="C:nucleus"/>
    <property type="evidence" value="ECO:0007669"/>
    <property type="project" value="UniProtKB-SubCell"/>
</dbReference>
<feature type="coiled-coil region" evidence="11">
    <location>
        <begin position="861"/>
        <end position="965"/>
    </location>
</feature>
<dbReference type="Gene3D" id="1.10.287.1490">
    <property type="match status" value="1"/>
</dbReference>
<dbReference type="SUPFAM" id="SSF57997">
    <property type="entry name" value="Tropomyosin"/>
    <property type="match status" value="1"/>
</dbReference>
<evidence type="ECO:0000256" key="2">
    <source>
        <dbReference type="ARBA" id="ARBA00004286"/>
    </source>
</evidence>
<evidence type="ECO:0000256" key="7">
    <source>
        <dbReference type="ARBA" id="ARBA00023054"/>
    </source>
</evidence>
<dbReference type="CDD" id="cd03275">
    <property type="entry name" value="ABC_SMC1_euk"/>
    <property type="match status" value="1"/>
</dbReference>
<feature type="coiled-coil region" evidence="11">
    <location>
        <begin position="435"/>
        <end position="539"/>
    </location>
</feature>
<accession>A0A2P8ABQ3</accession>
<feature type="coiled-coil region" evidence="11">
    <location>
        <begin position="1066"/>
        <end position="1093"/>
    </location>
</feature>
<feature type="region of interest" description="Disordered" evidence="12">
    <location>
        <begin position="77"/>
        <end position="119"/>
    </location>
</feature>
<evidence type="ECO:0000256" key="9">
    <source>
        <dbReference type="ARBA" id="ARBA00023306"/>
    </source>
</evidence>
<evidence type="ECO:0000259" key="13">
    <source>
        <dbReference type="SMART" id="SM00968"/>
    </source>
</evidence>